<dbReference type="OrthoDB" id="9998011at2759"/>
<dbReference type="GO" id="GO:0004867">
    <property type="term" value="F:serine-type endopeptidase inhibitor activity"/>
    <property type="evidence" value="ECO:0007669"/>
    <property type="project" value="UniProtKB-KW"/>
</dbReference>
<evidence type="ECO:0000256" key="7">
    <source>
        <dbReference type="ARBA" id="ARBA00022900"/>
    </source>
</evidence>
<proteinExistence type="inferred from homology"/>
<dbReference type="SUPFAM" id="SSF81296">
    <property type="entry name" value="E set domains"/>
    <property type="match status" value="1"/>
</dbReference>
<evidence type="ECO:0000256" key="15">
    <source>
        <dbReference type="ARBA" id="ARBA00069665"/>
    </source>
</evidence>
<keyword evidence="10" id="KW-1015">Disulfide bond</keyword>
<dbReference type="InterPro" id="IPR001599">
    <property type="entry name" value="Macroglobln_a2"/>
</dbReference>
<evidence type="ECO:0000259" key="18">
    <source>
        <dbReference type="SMART" id="SM01360"/>
    </source>
</evidence>
<evidence type="ECO:0000313" key="21">
    <source>
        <dbReference type="Proteomes" id="UP000828390"/>
    </source>
</evidence>
<dbReference type="SMART" id="SM01361">
    <property type="entry name" value="A2M_recep"/>
    <property type="match status" value="1"/>
</dbReference>
<keyword evidence="12" id="KW-0449">Lipoprotein</keyword>
<dbReference type="InterPro" id="IPR011626">
    <property type="entry name" value="Alpha-macroglobulin_TED"/>
</dbReference>
<comment type="subunit">
    <text evidence="14">Heterodimer; disulfide-linked. Interacts with TGFB1 and TGFBR1. Forms a heteromeric complex with TGFBR1, TGFBR2 and TGFBR3 in a ligand-independent manner.</text>
</comment>
<keyword evidence="4" id="KW-0336">GPI-anchor</keyword>
<dbReference type="FunFam" id="2.60.40.1930:FF:000001">
    <property type="entry name" value="CD109 isoform 3"/>
    <property type="match status" value="1"/>
</dbReference>
<evidence type="ECO:0000256" key="5">
    <source>
        <dbReference type="ARBA" id="ARBA00022690"/>
    </source>
</evidence>
<comment type="caution">
    <text evidence="20">The sequence shown here is derived from an EMBL/GenBank/DDBJ whole genome shotgun (WGS) entry which is preliminary data.</text>
</comment>
<evidence type="ECO:0000256" key="13">
    <source>
        <dbReference type="ARBA" id="ARBA00056820"/>
    </source>
</evidence>
<evidence type="ECO:0000256" key="2">
    <source>
        <dbReference type="ARBA" id="ARBA00010952"/>
    </source>
</evidence>
<comment type="function">
    <text evidence="13">Modulates negatively TGFB1 signaling in keratinocytes.</text>
</comment>
<dbReference type="GO" id="GO:0098552">
    <property type="term" value="C:side of membrane"/>
    <property type="evidence" value="ECO:0007669"/>
    <property type="project" value="UniProtKB-KW"/>
</dbReference>
<gene>
    <name evidence="20" type="ORF">DPMN_108528</name>
</gene>
<keyword evidence="3" id="KW-1003">Cell membrane</keyword>
<dbReference type="PANTHER" id="PTHR11412">
    <property type="entry name" value="MACROGLOBULIN / COMPLEMENT"/>
    <property type="match status" value="1"/>
</dbReference>
<dbReference type="SMART" id="SM01360">
    <property type="entry name" value="A2M"/>
    <property type="match status" value="1"/>
</dbReference>
<dbReference type="Gene3D" id="2.60.40.10">
    <property type="entry name" value="Immunoglobulins"/>
    <property type="match status" value="2"/>
</dbReference>
<dbReference type="Pfam" id="PF07677">
    <property type="entry name" value="A2M_recep"/>
    <property type="match status" value="1"/>
</dbReference>
<dbReference type="GO" id="GO:0005886">
    <property type="term" value="C:plasma membrane"/>
    <property type="evidence" value="ECO:0007669"/>
    <property type="project" value="UniProtKB-SubCell"/>
</dbReference>
<dbReference type="Pfam" id="PF07703">
    <property type="entry name" value="A2M_BRD"/>
    <property type="match status" value="1"/>
</dbReference>
<dbReference type="Gene3D" id="2.60.40.1940">
    <property type="match status" value="1"/>
</dbReference>
<dbReference type="InterPro" id="IPR019742">
    <property type="entry name" value="MacrogloblnA2_CS"/>
</dbReference>
<dbReference type="InterPro" id="IPR009048">
    <property type="entry name" value="A-macroglobulin_rcpt-bd"/>
</dbReference>
<keyword evidence="21" id="KW-1185">Reference proteome</keyword>
<evidence type="ECO:0000256" key="4">
    <source>
        <dbReference type="ARBA" id="ARBA00022622"/>
    </source>
</evidence>
<dbReference type="InterPro" id="IPR013783">
    <property type="entry name" value="Ig-like_fold"/>
</dbReference>
<dbReference type="SMART" id="SM01419">
    <property type="entry name" value="Thiol-ester_cl"/>
    <property type="match status" value="1"/>
</dbReference>
<evidence type="ECO:0000256" key="8">
    <source>
        <dbReference type="ARBA" id="ARBA00022966"/>
    </source>
</evidence>
<sequence length="1447" mass="157321">MLKAFILAAAFAVALAENSYIVLTPKSFRPGVPLNISVNVLKASGDVNVKAELFDDSAKAVIASAHKSVTPGSVTSIQINVPDNLHSGSYKIQVQGSGHGLHFQNETSINYESKSISIFIQTDKATYKPGQTINFRAFAVFPNLTVYTGSYDIEIYDPNTNKIKQWLGVSDASGVVTNFLEIDTQPVLGDWKVKVTAHGRSTEKIFVVAHYVLPKFEVKVELASFILTSDNALHGKVSAIYTYGKPVQGTVNLIVKLKNWYRPYNYHGDEPHVTQALTLSVDGTASFSIPLDAIKTMNSYLTGQTLTVEANVTESLNHITLSGNNEVKFYARAEKMEFLKSNPNTFKPGLSYTAYLRVSQQDDQPIQGVRQDVRVTVTCTYQDKGEATTPYPWYQPPQHSYSLPEQTFTVPDNGIVPIQVDIPENSTSVSVQAFYGKSVNAYLSLSKSYSPSNNYMQLSLKSSNLRAGQVASFDVRSTETISTLFVQVMSRGNVVMAGTVSGSTFSIHVDSKMAPNARIIAYYVRADGEVVTDSISFDVDGAFQNQVALSFDKTKAAPGDNVNVIVTADPQSLVNLLAVDQSVLLLRSGNDVTQSEVIDELKSYDTISHDSSSFCCDFMPMAMVGRRKRMVWWPYPRYFGGSDAQTIFDNSGVKVLTDANVFHHNEPMILRPHFGGFLGGGGGGFPAAVNSFGTAAAGSSSPAPLQIPDRIRNVFPETWLWSNSSTGADGTVTISTTVPDTITSWIASAFAVHSKSGLGIASSPAKIEAFKPFFVSLNLPYSVVRGEELALQANVFNYMSQDMDVLVTLKGSSDFRSMTVDANGQVSYGTQTQTKTVHIPAGEAKSVFFPIVPASLGIIPLTVTAQSALAADGVQRQLLVEPEGVAKHYSNPILVDLKNQTTFSQVVDISMPQTVVAGSQRIVVTAIGDLLGPTVNNLDKLLQMPTGCGEQTMLGFAPDVFVTNYLTATNQLTGDIEDKAISFMEKGYQRELTYQHKDGSFSAFGDQDPSGSMWLTAFVAKSFHQAKKQIFIDDETLTRAIDWMINRQKADGSFPEPGNVIHKDMQGGAASGIGLTAFVLASLLENNDLQGSIHQRIIQSVALATHYLESQIATTNDDYVLSLCNYALTLAHSPAVRDIQTKLKNDAIVSGGTIHWHKDQAASTQSHWQPAHSQANPIDIEMTAYNLLVTAEASDMSVGLQIMKWITAQRNSNGGFSSTQDTVVALQALSRFAAMIFSDTFNIQATVTAGTFTHTFNINKQNALVMQSVVLPSIPSQVSVSATGHGMALLDVGLSFNVEQEIETPSFQIDVTIVTETIDMLSVKSCVKWLKAGTSGMAIQEFGIPSGFEADLESIEKVVEIKRVESKDRKLVLYFNQITPTPMCLTLDIIRTGMVAKSQPAPIRVYDYYQPSNQVTSFYQSKSLQNVHVCDICAECGCQGNIVANGR</sequence>
<dbReference type="Gene3D" id="1.50.10.20">
    <property type="match status" value="1"/>
</dbReference>
<dbReference type="Pfam" id="PF00207">
    <property type="entry name" value="A2M"/>
    <property type="match status" value="1"/>
</dbReference>
<comment type="similarity">
    <text evidence="2">Belongs to the protease inhibitor I39 (alpha-2-macroglobulin) family.</text>
</comment>
<dbReference type="SUPFAM" id="SSF48239">
    <property type="entry name" value="Terpenoid cyclases/Protein prenyltransferases"/>
    <property type="match status" value="1"/>
</dbReference>
<feature type="signal peptide" evidence="16">
    <location>
        <begin position="1"/>
        <end position="16"/>
    </location>
</feature>
<dbReference type="Gene3D" id="2.60.40.2950">
    <property type="match status" value="1"/>
</dbReference>
<keyword evidence="8" id="KW-0882">Thioester bond</keyword>
<protein>
    <recommendedName>
        <fullName evidence="15">CD109 antigen</fullName>
    </recommendedName>
</protein>
<dbReference type="FunFam" id="2.60.40.10:FF:000155">
    <property type="entry name" value="complement C3 isoform X1"/>
    <property type="match status" value="1"/>
</dbReference>
<dbReference type="Pfam" id="PF17791">
    <property type="entry name" value="MG3"/>
    <property type="match status" value="1"/>
</dbReference>
<dbReference type="InterPro" id="IPR008930">
    <property type="entry name" value="Terpenoid_cyclase/PrenylTrfase"/>
</dbReference>
<reference evidence="20" key="1">
    <citation type="journal article" date="2019" name="bioRxiv">
        <title>The Genome of the Zebra Mussel, Dreissena polymorpha: A Resource for Invasive Species Research.</title>
        <authorList>
            <person name="McCartney M.A."/>
            <person name="Auch B."/>
            <person name="Kono T."/>
            <person name="Mallez S."/>
            <person name="Zhang Y."/>
            <person name="Obille A."/>
            <person name="Becker A."/>
            <person name="Abrahante J.E."/>
            <person name="Garbe J."/>
            <person name="Badalamenti J.P."/>
            <person name="Herman A."/>
            <person name="Mangelson H."/>
            <person name="Liachko I."/>
            <person name="Sullivan S."/>
            <person name="Sone E.D."/>
            <person name="Koren S."/>
            <person name="Silverstein K.A.T."/>
            <person name="Beckman K.B."/>
            <person name="Gohl D.M."/>
        </authorList>
    </citation>
    <scope>NUCLEOTIDE SEQUENCE</scope>
    <source>
        <strain evidence="20">Duluth1</strain>
        <tissue evidence="20">Whole animal</tissue>
    </source>
</reference>
<dbReference type="CDD" id="cd02897">
    <property type="entry name" value="A2M_2"/>
    <property type="match status" value="1"/>
</dbReference>
<evidence type="ECO:0000256" key="9">
    <source>
        <dbReference type="ARBA" id="ARBA00023136"/>
    </source>
</evidence>
<evidence type="ECO:0000256" key="14">
    <source>
        <dbReference type="ARBA" id="ARBA00063008"/>
    </source>
</evidence>
<dbReference type="SMART" id="SM01359">
    <property type="entry name" value="A2M_N_2"/>
    <property type="match status" value="1"/>
</dbReference>
<keyword evidence="6 16" id="KW-0732">Signal</keyword>
<dbReference type="InterPro" id="IPR011625">
    <property type="entry name" value="A2M_N_BRD"/>
</dbReference>
<dbReference type="Gene3D" id="2.60.40.1930">
    <property type="match status" value="2"/>
</dbReference>
<dbReference type="EMBL" id="JAIWYP010000004">
    <property type="protein sequence ID" value="KAH3835181.1"/>
    <property type="molecule type" value="Genomic_DNA"/>
</dbReference>
<evidence type="ECO:0000259" key="19">
    <source>
        <dbReference type="SMART" id="SM01361"/>
    </source>
</evidence>
<evidence type="ECO:0000256" key="11">
    <source>
        <dbReference type="ARBA" id="ARBA00023180"/>
    </source>
</evidence>
<dbReference type="InterPro" id="IPR047565">
    <property type="entry name" value="Alpha-macroglob_thiol-ester_cl"/>
</dbReference>
<dbReference type="PROSITE" id="PS00477">
    <property type="entry name" value="ALPHA_2_MACROGLOBULIN"/>
    <property type="match status" value="1"/>
</dbReference>
<reference evidence="20" key="2">
    <citation type="submission" date="2020-11" db="EMBL/GenBank/DDBJ databases">
        <authorList>
            <person name="McCartney M.A."/>
            <person name="Auch B."/>
            <person name="Kono T."/>
            <person name="Mallez S."/>
            <person name="Becker A."/>
            <person name="Gohl D.M."/>
            <person name="Silverstein K.A.T."/>
            <person name="Koren S."/>
            <person name="Bechman K.B."/>
            <person name="Herman A."/>
            <person name="Abrahante J.E."/>
            <person name="Garbe J."/>
        </authorList>
    </citation>
    <scope>NUCLEOTIDE SEQUENCE</scope>
    <source>
        <strain evidence="20">Duluth1</strain>
        <tissue evidence="20">Whole animal</tissue>
    </source>
</reference>
<evidence type="ECO:0000256" key="6">
    <source>
        <dbReference type="ARBA" id="ARBA00022729"/>
    </source>
</evidence>
<evidence type="ECO:0000256" key="16">
    <source>
        <dbReference type="SAM" id="SignalP"/>
    </source>
</evidence>
<dbReference type="FunFam" id="1.50.10.20:FF:000001">
    <property type="entry name" value="CD109 isoform 1"/>
    <property type="match status" value="1"/>
</dbReference>
<dbReference type="PANTHER" id="PTHR11412:SF136">
    <property type="entry name" value="CD109 ANTIGEN"/>
    <property type="match status" value="1"/>
</dbReference>
<dbReference type="GO" id="GO:0005615">
    <property type="term" value="C:extracellular space"/>
    <property type="evidence" value="ECO:0007669"/>
    <property type="project" value="InterPro"/>
</dbReference>
<feature type="domain" description="Alpha-macroglobulin receptor-binding" evidence="19">
    <location>
        <begin position="1335"/>
        <end position="1419"/>
    </location>
</feature>
<dbReference type="Pfam" id="PF07678">
    <property type="entry name" value="TED_complement"/>
    <property type="match status" value="1"/>
</dbReference>
<dbReference type="Proteomes" id="UP000828390">
    <property type="component" value="Unassembled WGS sequence"/>
</dbReference>
<dbReference type="InterPro" id="IPR002890">
    <property type="entry name" value="MG2"/>
</dbReference>
<feature type="domain" description="Alpha-2-macroglobulin bait region" evidence="17">
    <location>
        <begin position="456"/>
        <end position="586"/>
    </location>
</feature>
<keyword evidence="9" id="KW-0472">Membrane</keyword>
<dbReference type="InterPro" id="IPR041813">
    <property type="entry name" value="A2M_TED"/>
</dbReference>
<accession>A0A9D4K9B4</accession>
<keyword evidence="11" id="KW-0325">Glycoprotein</keyword>
<name>A0A9D4K9B4_DREPO</name>
<dbReference type="InterPro" id="IPR036595">
    <property type="entry name" value="A-macroglobulin_rcpt-bd_sf"/>
</dbReference>
<evidence type="ECO:0000313" key="20">
    <source>
        <dbReference type="EMBL" id="KAH3835181.1"/>
    </source>
</evidence>
<organism evidence="20 21">
    <name type="scientific">Dreissena polymorpha</name>
    <name type="common">Zebra mussel</name>
    <name type="synonym">Mytilus polymorpha</name>
    <dbReference type="NCBI Taxonomy" id="45954"/>
    <lineage>
        <taxon>Eukaryota</taxon>
        <taxon>Metazoa</taxon>
        <taxon>Spiralia</taxon>
        <taxon>Lophotrochozoa</taxon>
        <taxon>Mollusca</taxon>
        <taxon>Bivalvia</taxon>
        <taxon>Autobranchia</taxon>
        <taxon>Heteroconchia</taxon>
        <taxon>Euheterodonta</taxon>
        <taxon>Imparidentia</taxon>
        <taxon>Neoheterodontei</taxon>
        <taxon>Myida</taxon>
        <taxon>Dreissenoidea</taxon>
        <taxon>Dreissenidae</taxon>
        <taxon>Dreissena</taxon>
    </lineage>
</organism>
<dbReference type="Gene3D" id="2.20.130.20">
    <property type="match status" value="1"/>
</dbReference>
<evidence type="ECO:0000259" key="17">
    <source>
        <dbReference type="SMART" id="SM01359"/>
    </source>
</evidence>
<dbReference type="SUPFAM" id="SSF49410">
    <property type="entry name" value="Alpha-macroglobulin receptor domain"/>
    <property type="match status" value="1"/>
</dbReference>
<dbReference type="InterPro" id="IPR050473">
    <property type="entry name" value="A2M/Complement_sys"/>
</dbReference>
<feature type="domain" description="Alpha-2-macroglobulin" evidence="18">
    <location>
        <begin position="718"/>
        <end position="809"/>
    </location>
</feature>
<dbReference type="Gene3D" id="2.60.120.1540">
    <property type="match status" value="1"/>
</dbReference>
<feature type="chain" id="PRO_5038745148" description="CD109 antigen" evidence="16">
    <location>
        <begin position="17"/>
        <end position="1447"/>
    </location>
</feature>
<comment type="subcellular location">
    <subcellularLocation>
        <location evidence="1">Cell membrane</location>
        <topology evidence="1">Lipid-anchor</topology>
        <topology evidence="1">GPI-anchor</topology>
    </subcellularLocation>
</comment>
<keyword evidence="5" id="KW-0646">Protease inhibitor</keyword>
<evidence type="ECO:0000256" key="3">
    <source>
        <dbReference type="ARBA" id="ARBA00022475"/>
    </source>
</evidence>
<evidence type="ECO:0000256" key="10">
    <source>
        <dbReference type="ARBA" id="ARBA00023157"/>
    </source>
</evidence>
<keyword evidence="7" id="KW-0722">Serine protease inhibitor</keyword>
<dbReference type="Gene3D" id="6.20.50.160">
    <property type="match status" value="1"/>
</dbReference>
<evidence type="ECO:0000256" key="12">
    <source>
        <dbReference type="ARBA" id="ARBA00023288"/>
    </source>
</evidence>
<dbReference type="InterPro" id="IPR014756">
    <property type="entry name" value="Ig_E-set"/>
</dbReference>
<dbReference type="Gene3D" id="2.60.40.690">
    <property type="entry name" value="Alpha-macroglobulin, receptor-binding domain"/>
    <property type="match status" value="1"/>
</dbReference>
<evidence type="ECO:0000256" key="1">
    <source>
        <dbReference type="ARBA" id="ARBA00004609"/>
    </source>
</evidence>
<dbReference type="Pfam" id="PF01835">
    <property type="entry name" value="MG2"/>
    <property type="match status" value="1"/>
</dbReference>
<dbReference type="InterPro" id="IPR041555">
    <property type="entry name" value="MG3"/>
</dbReference>